<dbReference type="Proteomes" id="UP001595075">
    <property type="component" value="Unassembled WGS sequence"/>
</dbReference>
<dbReference type="PANTHER" id="PTHR18901:SF38">
    <property type="entry name" value="PSEUDOURIDINE-5'-PHOSPHATASE"/>
    <property type="match status" value="1"/>
</dbReference>
<dbReference type="InterPro" id="IPR023198">
    <property type="entry name" value="PGP-like_dom2"/>
</dbReference>
<dbReference type="Gene3D" id="1.10.150.240">
    <property type="entry name" value="Putative phosphatase, domain 2"/>
    <property type="match status" value="1"/>
</dbReference>
<proteinExistence type="predicted"/>
<comment type="caution">
    <text evidence="1">The sequence shown here is derived from an EMBL/GenBank/DDBJ whole genome shotgun (WGS) entry which is preliminary data.</text>
</comment>
<dbReference type="SUPFAM" id="SSF56784">
    <property type="entry name" value="HAD-like"/>
    <property type="match status" value="1"/>
</dbReference>
<name>A0ABR4CL03_9HELO</name>
<dbReference type="PANTHER" id="PTHR18901">
    <property type="entry name" value="2-DEOXYGLUCOSE-6-PHOSPHATE PHOSPHATASE 2"/>
    <property type="match status" value="1"/>
</dbReference>
<protein>
    <submittedName>
        <fullName evidence="1">Uncharacterized protein</fullName>
    </submittedName>
</protein>
<dbReference type="SFLD" id="SFLDS00003">
    <property type="entry name" value="Haloacid_Dehalogenase"/>
    <property type="match status" value="1"/>
</dbReference>
<dbReference type="EMBL" id="JAZHXI010000006">
    <property type="protein sequence ID" value="KAL2070605.1"/>
    <property type="molecule type" value="Genomic_DNA"/>
</dbReference>
<dbReference type="SFLD" id="SFLDG01129">
    <property type="entry name" value="C1.5:_HAD__Beta-PGM__Phosphata"/>
    <property type="match status" value="1"/>
</dbReference>
<organism evidence="1 2">
    <name type="scientific">Oculimacula yallundae</name>
    <dbReference type="NCBI Taxonomy" id="86028"/>
    <lineage>
        <taxon>Eukaryota</taxon>
        <taxon>Fungi</taxon>
        <taxon>Dikarya</taxon>
        <taxon>Ascomycota</taxon>
        <taxon>Pezizomycotina</taxon>
        <taxon>Leotiomycetes</taxon>
        <taxon>Helotiales</taxon>
        <taxon>Ploettnerulaceae</taxon>
        <taxon>Oculimacula</taxon>
    </lineage>
</organism>
<accession>A0ABR4CL03</accession>
<sequence length="275" mass="30867">MSKARTDFPPVRACLFDMDGLLIDSEEKYTIATNTVLNKYGKPNIPWSIKAKMQGRAGKAAGDVLHNWAQLPVSREQYMSEVLAIQNEHFPTCKPLAGVETLLENLATAKTIKKDNVHIALATSSHKAPFHLKTAHLQDSLFMFFESERRILGDDERILPGRGKPSPDIYLLALKVVNETLKEGEREILPEECLVFEDSVPGVESGRRAGMRVVWVPHPELFNEFQDREVEVLAGRTGEAGDVDMHLVGEVGDGWAERLENLENFPYQRYGIVVN</sequence>
<dbReference type="NCBIfam" id="TIGR01509">
    <property type="entry name" value="HAD-SF-IA-v3"/>
    <property type="match status" value="1"/>
</dbReference>
<dbReference type="InterPro" id="IPR023214">
    <property type="entry name" value="HAD_sf"/>
</dbReference>
<evidence type="ECO:0000313" key="1">
    <source>
        <dbReference type="EMBL" id="KAL2070605.1"/>
    </source>
</evidence>
<dbReference type="InterPro" id="IPR006439">
    <property type="entry name" value="HAD-SF_hydro_IA"/>
</dbReference>
<gene>
    <name evidence="1" type="ORF">VTL71DRAFT_13631</name>
</gene>
<dbReference type="Pfam" id="PF00702">
    <property type="entry name" value="Hydrolase"/>
    <property type="match status" value="1"/>
</dbReference>
<keyword evidence="2" id="KW-1185">Reference proteome</keyword>
<reference evidence="1 2" key="1">
    <citation type="journal article" date="2024" name="Commun. Biol.">
        <title>Comparative genomic analysis of thermophilic fungi reveals convergent evolutionary adaptations and gene losses.</title>
        <authorList>
            <person name="Steindorff A.S."/>
            <person name="Aguilar-Pontes M.V."/>
            <person name="Robinson A.J."/>
            <person name="Andreopoulos B."/>
            <person name="LaButti K."/>
            <person name="Kuo A."/>
            <person name="Mondo S."/>
            <person name="Riley R."/>
            <person name="Otillar R."/>
            <person name="Haridas S."/>
            <person name="Lipzen A."/>
            <person name="Grimwood J."/>
            <person name="Schmutz J."/>
            <person name="Clum A."/>
            <person name="Reid I.D."/>
            <person name="Moisan M.C."/>
            <person name="Butler G."/>
            <person name="Nguyen T.T.M."/>
            <person name="Dewar K."/>
            <person name="Conant G."/>
            <person name="Drula E."/>
            <person name="Henrissat B."/>
            <person name="Hansel C."/>
            <person name="Singer S."/>
            <person name="Hutchinson M.I."/>
            <person name="de Vries R.P."/>
            <person name="Natvig D.O."/>
            <person name="Powell A.J."/>
            <person name="Tsang A."/>
            <person name="Grigoriev I.V."/>
        </authorList>
    </citation>
    <scope>NUCLEOTIDE SEQUENCE [LARGE SCALE GENOMIC DNA]</scope>
    <source>
        <strain evidence="1 2">CBS 494.80</strain>
    </source>
</reference>
<dbReference type="InterPro" id="IPR036412">
    <property type="entry name" value="HAD-like_sf"/>
</dbReference>
<evidence type="ECO:0000313" key="2">
    <source>
        <dbReference type="Proteomes" id="UP001595075"/>
    </source>
</evidence>
<dbReference type="Gene3D" id="3.40.50.1000">
    <property type="entry name" value="HAD superfamily/HAD-like"/>
    <property type="match status" value="1"/>
</dbReference>